<dbReference type="InterPro" id="IPR027417">
    <property type="entry name" value="P-loop_NTPase"/>
</dbReference>
<dbReference type="Gene3D" id="3.40.50.300">
    <property type="entry name" value="P-loop containing nucleotide triphosphate hydrolases"/>
    <property type="match status" value="1"/>
</dbReference>
<evidence type="ECO:0000259" key="1">
    <source>
        <dbReference type="Pfam" id="PF13538"/>
    </source>
</evidence>
<dbReference type="GO" id="GO:0004527">
    <property type="term" value="F:exonuclease activity"/>
    <property type="evidence" value="ECO:0007669"/>
    <property type="project" value="UniProtKB-KW"/>
</dbReference>
<dbReference type="InterPro" id="IPR000212">
    <property type="entry name" value="DNA_helicase_UvrD/REP"/>
</dbReference>
<reference evidence="3" key="1">
    <citation type="journal article" date="2019" name="Int. J. Syst. Evol. Microbiol.">
        <title>The Global Catalogue of Microorganisms (GCM) 10K type strain sequencing project: providing services to taxonomists for standard genome sequencing and annotation.</title>
        <authorList>
            <consortium name="The Broad Institute Genomics Platform"/>
            <consortium name="The Broad Institute Genome Sequencing Center for Infectious Disease"/>
            <person name="Wu L."/>
            <person name="Ma J."/>
        </authorList>
    </citation>
    <scope>NUCLEOTIDE SEQUENCE [LARGE SCALE GENOMIC DNA]</scope>
    <source>
        <strain evidence="3">CCUG 54822</strain>
    </source>
</reference>
<sequence length="206" mass="23595">MQSVVKRTARLVKTDRNTQNYLTLQKSYRTTIEIMDLANELLGKLNNDLPAAEPVIRHGEKPALTVVDTKQEVIAELVRGVNRLQKGDLSSIAIIGKTEMECKWVHKELKKQAEIDAQILRENDSLDSNIIIVPSYLSKGLEFDAVVVVCFDEVFEKNELDIKLLYVAMTRAMHSLTLIGKHPSEFHLDKEDYNLIHYIKKEQHIK</sequence>
<name>A0ABW3ZQR6_9BACI</name>
<proteinExistence type="predicted"/>
<feature type="domain" description="UvrD-like helicase C-terminal" evidence="1">
    <location>
        <begin position="133"/>
        <end position="179"/>
    </location>
</feature>
<keyword evidence="3" id="KW-1185">Reference proteome</keyword>
<dbReference type="SUPFAM" id="SSF52540">
    <property type="entry name" value="P-loop containing nucleoside triphosphate hydrolases"/>
    <property type="match status" value="1"/>
</dbReference>
<keyword evidence="2" id="KW-0269">Exonuclease</keyword>
<dbReference type="Pfam" id="PF13538">
    <property type="entry name" value="UvrD_C_2"/>
    <property type="match status" value="1"/>
</dbReference>
<dbReference type="PANTHER" id="PTHR11070:SF17">
    <property type="entry name" value="DNA HELICASE IV"/>
    <property type="match status" value="1"/>
</dbReference>
<dbReference type="EMBL" id="JBHTNH010000002">
    <property type="protein sequence ID" value="MFD1360697.1"/>
    <property type="molecule type" value="Genomic_DNA"/>
</dbReference>
<dbReference type="RefSeq" id="WP_382397501.1">
    <property type="nucleotide sequence ID" value="NZ_JBHTNH010000002.1"/>
</dbReference>
<comment type="caution">
    <text evidence="2">The sequence shown here is derived from an EMBL/GenBank/DDBJ whole genome shotgun (WGS) entry which is preliminary data.</text>
</comment>
<dbReference type="InterPro" id="IPR027785">
    <property type="entry name" value="UvrD-like_helicase_C"/>
</dbReference>
<dbReference type="Proteomes" id="UP001597178">
    <property type="component" value="Unassembled WGS sequence"/>
</dbReference>
<protein>
    <submittedName>
        <fullName evidence="2">3'-5' exonuclease</fullName>
    </submittedName>
</protein>
<keyword evidence="2" id="KW-0378">Hydrolase</keyword>
<evidence type="ECO:0000313" key="2">
    <source>
        <dbReference type="EMBL" id="MFD1360697.1"/>
    </source>
</evidence>
<dbReference type="PANTHER" id="PTHR11070">
    <property type="entry name" value="UVRD / RECB / PCRA DNA HELICASE FAMILY MEMBER"/>
    <property type="match status" value="1"/>
</dbReference>
<evidence type="ECO:0000313" key="3">
    <source>
        <dbReference type="Proteomes" id="UP001597178"/>
    </source>
</evidence>
<gene>
    <name evidence="2" type="ORF">ACFQ4A_03260</name>
</gene>
<accession>A0ABW3ZQR6</accession>
<keyword evidence="2" id="KW-0540">Nuclease</keyword>
<organism evidence="2 3">
    <name type="scientific">Lentibacillus salinarum</name>
    <dbReference type="NCBI Taxonomy" id="446820"/>
    <lineage>
        <taxon>Bacteria</taxon>
        <taxon>Bacillati</taxon>
        <taxon>Bacillota</taxon>
        <taxon>Bacilli</taxon>
        <taxon>Bacillales</taxon>
        <taxon>Bacillaceae</taxon>
        <taxon>Lentibacillus</taxon>
    </lineage>
</organism>